<dbReference type="Proteomes" id="UP000095281">
    <property type="component" value="Unplaced"/>
</dbReference>
<dbReference type="WBParaSite" id="MhA1_Contig1616.frz3.gene12">
    <property type="protein sequence ID" value="MhA1_Contig1616.frz3.gene12"/>
    <property type="gene ID" value="MhA1_Contig1616.frz3.gene12"/>
</dbReference>
<dbReference type="AlphaFoldDB" id="A0A1I8B8J0"/>
<evidence type="ECO:0000256" key="1">
    <source>
        <dbReference type="SAM" id="MobiDB-lite"/>
    </source>
</evidence>
<sequence>MFKFKSPTTKSSLIPQKGSTPQKVKISRKGSIHRSHFNDHTTQTNVFGKNCSKRFSNNKLYTLGNINIEEKLVEFKLLTSRKGYYGILELFDDEENRLLRINFKLAVIEFHEFGDQLYFMQKVYKNLFATEANINVKIRLTKYFLIIAYQINGSPFLYKFIPSSWWEGINLIKKSENINLRIHGHFIPITPIVVHSLTNYDNHKVSKTFFQKKMNSLEMIFKATQNGSTKILRGSYIHRISIRE</sequence>
<organism evidence="2 3">
    <name type="scientific">Meloidogyne hapla</name>
    <name type="common">Root-knot nematode worm</name>
    <dbReference type="NCBI Taxonomy" id="6305"/>
    <lineage>
        <taxon>Eukaryota</taxon>
        <taxon>Metazoa</taxon>
        <taxon>Ecdysozoa</taxon>
        <taxon>Nematoda</taxon>
        <taxon>Chromadorea</taxon>
        <taxon>Rhabditida</taxon>
        <taxon>Tylenchina</taxon>
        <taxon>Tylenchomorpha</taxon>
        <taxon>Tylenchoidea</taxon>
        <taxon>Meloidogynidae</taxon>
        <taxon>Meloidogyninae</taxon>
        <taxon>Meloidogyne</taxon>
    </lineage>
</organism>
<feature type="region of interest" description="Disordered" evidence="1">
    <location>
        <begin position="1"/>
        <end position="20"/>
    </location>
</feature>
<evidence type="ECO:0000313" key="3">
    <source>
        <dbReference type="WBParaSite" id="MhA1_Contig1616.frz3.gene12"/>
    </source>
</evidence>
<evidence type="ECO:0000313" key="2">
    <source>
        <dbReference type="Proteomes" id="UP000095281"/>
    </source>
</evidence>
<reference evidence="3" key="1">
    <citation type="submission" date="2016-11" db="UniProtKB">
        <authorList>
            <consortium name="WormBaseParasite"/>
        </authorList>
    </citation>
    <scope>IDENTIFICATION</scope>
</reference>
<proteinExistence type="predicted"/>
<protein>
    <submittedName>
        <fullName evidence="3">Galectin</fullName>
    </submittedName>
</protein>
<name>A0A1I8B8J0_MELHA</name>
<keyword evidence="2" id="KW-1185">Reference proteome</keyword>
<accession>A0A1I8B8J0</accession>